<proteinExistence type="predicted"/>
<dbReference type="HOGENOM" id="CLU_819036_0_0_1"/>
<accession>S3CFQ3</accession>
<dbReference type="GeneID" id="19467651"/>
<dbReference type="EMBL" id="KE145373">
    <property type="protein sequence ID" value="EPE24750.1"/>
    <property type="molecule type" value="Genomic_DNA"/>
</dbReference>
<dbReference type="OrthoDB" id="3554209at2759"/>
<protein>
    <recommendedName>
        <fullName evidence="3">BTB domain-containing protein</fullName>
    </recommendedName>
</protein>
<name>S3CFQ3_GLAL2</name>
<dbReference type="AlphaFoldDB" id="S3CFQ3"/>
<dbReference type="KEGG" id="glz:GLAREA_08603"/>
<dbReference type="InterPro" id="IPR011333">
    <property type="entry name" value="SKP1/BTB/POZ_sf"/>
</dbReference>
<dbReference type="eggNOG" id="ENOG502STH4">
    <property type="taxonomic scope" value="Eukaryota"/>
</dbReference>
<organism evidence="1 2">
    <name type="scientific">Glarea lozoyensis (strain ATCC 20868 / MF5171)</name>
    <dbReference type="NCBI Taxonomy" id="1116229"/>
    <lineage>
        <taxon>Eukaryota</taxon>
        <taxon>Fungi</taxon>
        <taxon>Dikarya</taxon>
        <taxon>Ascomycota</taxon>
        <taxon>Pezizomycotina</taxon>
        <taxon>Leotiomycetes</taxon>
        <taxon>Helotiales</taxon>
        <taxon>Helotiaceae</taxon>
        <taxon>Glarea</taxon>
    </lineage>
</organism>
<dbReference type="STRING" id="1116229.S3CFQ3"/>
<evidence type="ECO:0008006" key="3">
    <source>
        <dbReference type="Google" id="ProtNLM"/>
    </source>
</evidence>
<dbReference type="PANTHER" id="PTHR47843">
    <property type="entry name" value="BTB DOMAIN-CONTAINING PROTEIN-RELATED"/>
    <property type="match status" value="1"/>
</dbReference>
<evidence type="ECO:0000313" key="2">
    <source>
        <dbReference type="Proteomes" id="UP000016922"/>
    </source>
</evidence>
<gene>
    <name evidence="1" type="ORF">GLAREA_08603</name>
</gene>
<dbReference type="PANTHER" id="PTHR47843:SF2">
    <property type="entry name" value="BTB DOMAIN-CONTAINING PROTEIN"/>
    <property type="match status" value="1"/>
</dbReference>
<reference evidence="1 2" key="1">
    <citation type="journal article" date="2013" name="BMC Genomics">
        <title>Genomics-driven discovery of the pneumocandin biosynthetic gene cluster in the fungus Glarea lozoyensis.</title>
        <authorList>
            <person name="Chen L."/>
            <person name="Yue Q."/>
            <person name="Zhang X."/>
            <person name="Xiang M."/>
            <person name="Wang C."/>
            <person name="Li S."/>
            <person name="Che Y."/>
            <person name="Ortiz-Lopez F.J."/>
            <person name="Bills G.F."/>
            <person name="Liu X."/>
            <person name="An Z."/>
        </authorList>
    </citation>
    <scope>NUCLEOTIDE SEQUENCE [LARGE SCALE GENOMIC DNA]</scope>
    <source>
        <strain evidence="2">ATCC 20868 / MF5171</strain>
    </source>
</reference>
<sequence>MAEPPKKKLKISMESFTVEPLKVIVGAEKRVFFINKDLICAQSVFFETACKKEWFAGLEHTVTLAEEDPIIFGKFLVWLSTGDIEGMKELLAAEQVPHNSAVESPENCARKAKFKQLVSCYILGDSLQCTRFQNCLINSICCLAKKADESGFSIVWDDDILQTTYNNIIAKSPLRKFSLDSFLSQDQKAISAILELNGKKREKAKESKSLARKKWKNDREGIAWMNELDKQRDNKGNEVMSGGFAQALGILTGKMTFNKAVPYINSAIIFRLSNRRPGQRTDKRVLTGDLRLAVKNVEDVIAPLALTKKLLNSYGLVIGKNGILEEALSVNDISAPVVS</sequence>
<keyword evidence="2" id="KW-1185">Reference proteome</keyword>
<dbReference type="RefSeq" id="XP_008088838.1">
    <property type="nucleotide sequence ID" value="XM_008090647.1"/>
</dbReference>
<dbReference type="Gene3D" id="3.30.710.10">
    <property type="entry name" value="Potassium Channel Kv1.1, Chain A"/>
    <property type="match status" value="1"/>
</dbReference>
<dbReference type="Proteomes" id="UP000016922">
    <property type="component" value="Unassembled WGS sequence"/>
</dbReference>
<evidence type="ECO:0000313" key="1">
    <source>
        <dbReference type="EMBL" id="EPE24750.1"/>
    </source>
</evidence>